<dbReference type="AlphaFoldDB" id="A0A9X0CQ45"/>
<proteinExistence type="predicted"/>
<feature type="domain" description="FZ" evidence="4">
    <location>
        <begin position="63"/>
        <end position="204"/>
    </location>
</feature>
<gene>
    <name evidence="6" type="ORF">OS493_034304</name>
</gene>
<dbReference type="InterPro" id="IPR036790">
    <property type="entry name" value="Frizzled_dom_sf"/>
</dbReference>
<dbReference type="PROSITE" id="PS50038">
    <property type="entry name" value="FZ"/>
    <property type="match status" value="2"/>
</dbReference>
<comment type="caution">
    <text evidence="6">The sequence shown here is derived from an EMBL/GenBank/DDBJ whole genome shotgun (WGS) entry which is preliminary data.</text>
</comment>
<keyword evidence="1" id="KW-1015">Disulfide bond</keyword>
<dbReference type="Proteomes" id="UP001163046">
    <property type="component" value="Unassembled WGS sequence"/>
</dbReference>
<dbReference type="InterPro" id="IPR020067">
    <property type="entry name" value="Frizzled_dom"/>
</dbReference>
<dbReference type="EMBL" id="MU826873">
    <property type="protein sequence ID" value="KAJ7370093.1"/>
    <property type="molecule type" value="Genomic_DNA"/>
</dbReference>
<comment type="caution">
    <text evidence="2">Lacks conserved residue(s) required for the propagation of feature annotation.</text>
</comment>
<sequence>MTNSELQGVNCSQIPAQVKKSCGLVNQTACEGLGCCWNESEANSTVQCFHKSSNDSSVSSIQNVTTSCSHYEGKVCLEAFSTTLPALSLLPRLHKVEQNSVENALETSVTAINETVTHSECKAALTAMLCHYTMPPCHANNSVTKFCVSECKELFSKCGQFIHQLESAMNLIPGGKEFGLSFPDCFETNNTSEFEEGHGTCIKLGLNFSSSSEEPQTVDNPTTRHRPVFAVALLLLGILMSYVVLTEGALPPSRANCFTIAPDEKVGCVVPKDTNVNSTICYFLGCCWNGTEADATKKCYTKRGGTCMLYRGNVCHMSFNSTLSSYRNTPRFFDNKFGLPGTEAFLANGIRLINQLVTSNEKCRYILVNMLCHYTAPPCYPDNTFIDYCKGDCQAIFKDCSASLNQVIGAVTVYVAINGIDFIHTGLPNCSRHKTARYYQSKPGKTCIKTGFFNYTEAMIKTNQPTTPSTMEDKLNIIVPIVVIGLLIIVVCVVVFVLRRKSQKRRDAVDSAHALSHKGSMTMRDRLRAESLKSLDSRLLGLYDPNKLRQYRLDHVQYVKDLGEGFFGKVFHGRAAGLIDKQPKR</sequence>
<feature type="domain" description="FZ" evidence="4">
    <location>
        <begin position="302"/>
        <end position="450"/>
    </location>
</feature>
<dbReference type="Pfam" id="PF00088">
    <property type="entry name" value="Trefoil"/>
    <property type="match status" value="1"/>
</dbReference>
<dbReference type="InterPro" id="IPR000519">
    <property type="entry name" value="P_trefoil_dom"/>
</dbReference>
<feature type="domain" description="P-type" evidence="5">
    <location>
        <begin position="255"/>
        <end position="303"/>
    </location>
</feature>
<evidence type="ECO:0000313" key="6">
    <source>
        <dbReference type="EMBL" id="KAJ7370093.1"/>
    </source>
</evidence>
<keyword evidence="7" id="KW-1185">Reference proteome</keyword>
<dbReference type="InterPro" id="IPR044913">
    <property type="entry name" value="P_trefoil_dom_sf"/>
</dbReference>
<evidence type="ECO:0000256" key="1">
    <source>
        <dbReference type="ARBA" id="ARBA00023157"/>
    </source>
</evidence>
<feature type="transmembrane region" description="Helical" evidence="3">
    <location>
        <begin position="477"/>
        <end position="498"/>
    </location>
</feature>
<dbReference type="SUPFAM" id="SSF63501">
    <property type="entry name" value="Frizzled cysteine-rich domain"/>
    <property type="match status" value="1"/>
</dbReference>
<evidence type="ECO:0000313" key="7">
    <source>
        <dbReference type="Proteomes" id="UP001163046"/>
    </source>
</evidence>
<reference evidence="6" key="1">
    <citation type="submission" date="2023-01" db="EMBL/GenBank/DDBJ databases">
        <title>Genome assembly of the deep-sea coral Lophelia pertusa.</title>
        <authorList>
            <person name="Herrera S."/>
            <person name="Cordes E."/>
        </authorList>
    </citation>
    <scope>NUCLEOTIDE SEQUENCE</scope>
    <source>
        <strain evidence="6">USNM1676648</strain>
        <tissue evidence="6">Polyp</tissue>
    </source>
</reference>
<dbReference type="Gene3D" id="1.10.2000.10">
    <property type="entry name" value="Frizzled cysteine-rich domain"/>
    <property type="match status" value="2"/>
</dbReference>
<evidence type="ECO:0000256" key="3">
    <source>
        <dbReference type="SAM" id="Phobius"/>
    </source>
</evidence>
<evidence type="ECO:0000259" key="4">
    <source>
        <dbReference type="PROSITE" id="PS50038"/>
    </source>
</evidence>
<keyword evidence="3" id="KW-0812">Transmembrane</keyword>
<dbReference type="SUPFAM" id="SSF57492">
    <property type="entry name" value="Trefoil"/>
    <property type="match status" value="2"/>
</dbReference>
<dbReference type="PROSITE" id="PS51448">
    <property type="entry name" value="P_TREFOIL_2"/>
    <property type="match status" value="2"/>
</dbReference>
<keyword evidence="3" id="KW-1133">Transmembrane helix</keyword>
<evidence type="ECO:0000259" key="5">
    <source>
        <dbReference type="PROSITE" id="PS51448"/>
    </source>
</evidence>
<dbReference type="OrthoDB" id="3256376at2759"/>
<feature type="domain" description="P-type" evidence="5">
    <location>
        <begin position="9"/>
        <end position="52"/>
    </location>
</feature>
<keyword evidence="3" id="KW-0472">Membrane</keyword>
<dbReference type="Gene3D" id="4.10.110.10">
    <property type="entry name" value="Spasmolytic Protein, domain 1"/>
    <property type="match status" value="1"/>
</dbReference>
<feature type="transmembrane region" description="Helical" evidence="3">
    <location>
        <begin position="228"/>
        <end position="245"/>
    </location>
</feature>
<evidence type="ECO:0000256" key="2">
    <source>
        <dbReference type="PROSITE-ProRule" id="PRU00090"/>
    </source>
</evidence>
<accession>A0A9X0CQ45</accession>
<organism evidence="6 7">
    <name type="scientific">Desmophyllum pertusum</name>
    <dbReference type="NCBI Taxonomy" id="174260"/>
    <lineage>
        <taxon>Eukaryota</taxon>
        <taxon>Metazoa</taxon>
        <taxon>Cnidaria</taxon>
        <taxon>Anthozoa</taxon>
        <taxon>Hexacorallia</taxon>
        <taxon>Scleractinia</taxon>
        <taxon>Caryophylliina</taxon>
        <taxon>Caryophylliidae</taxon>
        <taxon>Desmophyllum</taxon>
    </lineage>
</organism>
<name>A0A9X0CQ45_9CNID</name>
<dbReference type="Pfam" id="PF01392">
    <property type="entry name" value="Fz"/>
    <property type="match status" value="1"/>
</dbReference>
<protein>
    <submittedName>
        <fullName evidence="6">Uncharacterized protein</fullName>
    </submittedName>
</protein>